<accession>A0A7R9M1V9</accession>
<reference evidence="3" key="1">
    <citation type="submission" date="2020-11" db="EMBL/GenBank/DDBJ databases">
        <authorList>
            <person name="Tran Van P."/>
        </authorList>
    </citation>
    <scope>NUCLEOTIDE SEQUENCE</scope>
</reference>
<dbReference type="InterPro" id="IPR013149">
    <property type="entry name" value="ADH-like_C"/>
</dbReference>
<feature type="non-terminal residue" evidence="3">
    <location>
        <position position="1"/>
    </location>
</feature>
<gene>
    <name evidence="3" type="ORF">OSB1V03_LOCUS23068</name>
</gene>
<protein>
    <recommendedName>
        <fullName evidence="2">Alcohol dehydrogenase-like C-terminal domain-containing protein</fullName>
    </recommendedName>
</protein>
<dbReference type="PANTHER" id="PTHR44054">
    <property type="entry name" value="SYNAPTIC VESICLE MEMBRANE PROTEIN VAT-1 HOMOLOG-LIKE"/>
    <property type="match status" value="1"/>
</dbReference>
<dbReference type="Gene3D" id="3.40.50.720">
    <property type="entry name" value="NAD(P)-binding Rossmann-like Domain"/>
    <property type="match status" value="1"/>
</dbReference>
<dbReference type="EMBL" id="OC908809">
    <property type="protein sequence ID" value="CAD7650876.1"/>
    <property type="molecule type" value="Genomic_DNA"/>
</dbReference>
<keyword evidence="1" id="KW-0560">Oxidoreductase</keyword>
<dbReference type="AlphaFoldDB" id="A0A7R9M1V9"/>
<dbReference type="EMBL" id="CAJPIZ010054234">
    <property type="protein sequence ID" value="CAG2123123.1"/>
    <property type="molecule type" value="Genomic_DNA"/>
</dbReference>
<name>A0A7R9M1V9_9ACAR</name>
<evidence type="ECO:0000313" key="3">
    <source>
        <dbReference type="EMBL" id="CAD7650876.1"/>
    </source>
</evidence>
<dbReference type="Proteomes" id="UP000759131">
    <property type="component" value="Unassembled WGS sequence"/>
</dbReference>
<feature type="domain" description="Alcohol dehydrogenase-like C-terminal" evidence="2">
    <location>
        <begin position="40"/>
        <end position="124"/>
    </location>
</feature>
<dbReference type="SUPFAM" id="SSF51735">
    <property type="entry name" value="NAD(P)-binding Rossmann-fold domains"/>
    <property type="match status" value="1"/>
</dbReference>
<dbReference type="GO" id="GO:0016491">
    <property type="term" value="F:oxidoreductase activity"/>
    <property type="evidence" value="ECO:0007669"/>
    <property type="project" value="UniProtKB-KW"/>
</dbReference>
<dbReference type="PANTHER" id="PTHR44054:SF2">
    <property type="entry name" value="SYNAPTIC VESICLE MEMBRANE PROTEIN VAT-1 HOMOLOG-LIKE"/>
    <property type="match status" value="1"/>
</dbReference>
<dbReference type="Pfam" id="PF00107">
    <property type="entry name" value="ADH_zinc_N"/>
    <property type="match status" value="1"/>
</dbReference>
<evidence type="ECO:0000313" key="4">
    <source>
        <dbReference type="Proteomes" id="UP000759131"/>
    </source>
</evidence>
<sequence length="127" mass="13626">MSYEDAVAVTMNYVVAYALLFCVGNLKSDQTVLVHSVGGGVGQAVAQLAKTVGNVTLIGTASKHKHESITNVTHLIDSANDYVQEIKKICPDGVDLVLDCICGGDANKGYNLLKPMGRYVLYGMYRI</sequence>
<dbReference type="OrthoDB" id="203908at2759"/>
<organism evidence="3">
    <name type="scientific">Medioppia subpectinata</name>
    <dbReference type="NCBI Taxonomy" id="1979941"/>
    <lineage>
        <taxon>Eukaryota</taxon>
        <taxon>Metazoa</taxon>
        <taxon>Ecdysozoa</taxon>
        <taxon>Arthropoda</taxon>
        <taxon>Chelicerata</taxon>
        <taxon>Arachnida</taxon>
        <taxon>Acari</taxon>
        <taxon>Acariformes</taxon>
        <taxon>Sarcoptiformes</taxon>
        <taxon>Oribatida</taxon>
        <taxon>Brachypylina</taxon>
        <taxon>Oppioidea</taxon>
        <taxon>Oppiidae</taxon>
        <taxon>Medioppia</taxon>
    </lineage>
</organism>
<keyword evidence="4" id="KW-1185">Reference proteome</keyword>
<proteinExistence type="predicted"/>
<dbReference type="InterPro" id="IPR036291">
    <property type="entry name" value="NAD(P)-bd_dom_sf"/>
</dbReference>
<evidence type="ECO:0000256" key="1">
    <source>
        <dbReference type="ARBA" id="ARBA00023002"/>
    </source>
</evidence>
<dbReference type="InterPro" id="IPR052100">
    <property type="entry name" value="SV-ATPase_mito-regulator"/>
</dbReference>
<evidence type="ECO:0000259" key="2">
    <source>
        <dbReference type="Pfam" id="PF00107"/>
    </source>
</evidence>